<name>A0A327R259_9BACT</name>
<sequence length="113" mass="12439">MRSHILLSIVSIISSSFAVNQESNFVADCSTSLIVPTADITPYSKITTPLTRFITTYSTARMNIDKIARPPVSNTFIDPIGCEGIGQFCCARGSQVNILGVTYFRIEQVFQEL</sequence>
<keyword evidence="1" id="KW-0732">Signal</keyword>
<dbReference type="AlphaFoldDB" id="A0A327R259"/>
<evidence type="ECO:0000313" key="3">
    <source>
        <dbReference type="Proteomes" id="UP000249547"/>
    </source>
</evidence>
<feature type="signal peptide" evidence="1">
    <location>
        <begin position="1"/>
        <end position="18"/>
    </location>
</feature>
<evidence type="ECO:0000313" key="2">
    <source>
        <dbReference type="EMBL" id="RAJ10721.1"/>
    </source>
</evidence>
<dbReference type="Proteomes" id="UP000249547">
    <property type="component" value="Unassembled WGS sequence"/>
</dbReference>
<reference evidence="2 3" key="1">
    <citation type="submission" date="2018-06" db="EMBL/GenBank/DDBJ databases">
        <title>Genomic Encyclopedia of Archaeal and Bacterial Type Strains, Phase II (KMG-II): from individual species to whole genera.</title>
        <authorList>
            <person name="Goeker M."/>
        </authorList>
    </citation>
    <scope>NUCLEOTIDE SEQUENCE [LARGE SCALE GENOMIC DNA]</scope>
    <source>
        <strain evidence="2 3">DSM 23857</strain>
    </source>
</reference>
<evidence type="ECO:0000256" key="1">
    <source>
        <dbReference type="SAM" id="SignalP"/>
    </source>
</evidence>
<dbReference type="EMBL" id="QLLL01000001">
    <property type="protein sequence ID" value="RAJ10721.1"/>
    <property type="molecule type" value="Genomic_DNA"/>
</dbReference>
<keyword evidence="3" id="KW-1185">Reference proteome</keyword>
<evidence type="ECO:0008006" key="4">
    <source>
        <dbReference type="Google" id="ProtNLM"/>
    </source>
</evidence>
<organism evidence="2 3">
    <name type="scientific">Chitinophaga skermanii</name>
    <dbReference type="NCBI Taxonomy" id="331697"/>
    <lineage>
        <taxon>Bacteria</taxon>
        <taxon>Pseudomonadati</taxon>
        <taxon>Bacteroidota</taxon>
        <taxon>Chitinophagia</taxon>
        <taxon>Chitinophagales</taxon>
        <taxon>Chitinophagaceae</taxon>
        <taxon>Chitinophaga</taxon>
    </lineage>
</organism>
<protein>
    <recommendedName>
        <fullName evidence="4">Hydrophobin</fullName>
    </recommendedName>
</protein>
<accession>A0A327R259</accession>
<proteinExistence type="predicted"/>
<feature type="chain" id="PRO_5016423893" description="Hydrophobin" evidence="1">
    <location>
        <begin position="19"/>
        <end position="113"/>
    </location>
</feature>
<comment type="caution">
    <text evidence="2">The sequence shown here is derived from an EMBL/GenBank/DDBJ whole genome shotgun (WGS) entry which is preliminary data.</text>
</comment>
<gene>
    <name evidence="2" type="ORF">LX64_00327</name>
</gene>